<gene>
    <name evidence="3" type="ORF">HYG85_19725</name>
</gene>
<protein>
    <submittedName>
        <fullName evidence="3">Class I SAM-dependent methyltransferase</fullName>
    </submittedName>
</protein>
<keyword evidence="2" id="KW-0808">Transferase</keyword>
<dbReference type="Proteomes" id="UP000677305">
    <property type="component" value="Chromosome"/>
</dbReference>
<dbReference type="RefSeq" id="WP_212691117.1">
    <property type="nucleotide sequence ID" value="NZ_CP058561.1"/>
</dbReference>
<name>A0A8J8SDP2_9FIRM</name>
<dbReference type="InterPro" id="IPR016874">
    <property type="entry name" value="TcmP-like"/>
</dbReference>
<dbReference type="KEGG" id="vgu:HYG85_19725"/>
<dbReference type="PIRSF" id="PIRSF028177">
    <property type="entry name" value="Polyketide_synth_Omtfrase_TcmP"/>
    <property type="match status" value="1"/>
</dbReference>
<dbReference type="SUPFAM" id="SSF53335">
    <property type="entry name" value="S-adenosyl-L-methionine-dependent methyltransferases"/>
    <property type="match status" value="1"/>
</dbReference>
<sequence>MKQYLKDVPETLLIPLWARAAESKIDNPIVVDDKALEMMEQIDYEFTKFEGSWMTQTGVAVRTEILDREVRTFINKYQDATIINIGCGLDTRYFRVDNGQICWYDIDLPEPIRLRRKFFEETNRHKMIGKSVFDFTWIDDIHKTGPILIIAEGILMYFTEQQIRELMYKLLDHFSGANMLLEMMTPLIAKNGKKHDTVNKTGATFKWGIKSGKEMEKIDSKIKFVDEWNYYDYHKNRWKGLRLLILIPFFKKNFNNRIVHIKI</sequence>
<reference evidence="3 4" key="1">
    <citation type="submission" date="2020-07" db="EMBL/GenBank/DDBJ databases">
        <title>Vallitalea guaymasensis genome.</title>
        <authorList>
            <person name="Postec A."/>
        </authorList>
    </citation>
    <scope>NUCLEOTIDE SEQUENCE [LARGE SCALE GENOMIC DNA]</scope>
    <source>
        <strain evidence="3 4">Ra1766G1</strain>
    </source>
</reference>
<keyword evidence="1 3" id="KW-0489">Methyltransferase</keyword>
<dbReference type="GO" id="GO:0032259">
    <property type="term" value="P:methylation"/>
    <property type="evidence" value="ECO:0007669"/>
    <property type="project" value="UniProtKB-KW"/>
</dbReference>
<dbReference type="InterPro" id="IPR029063">
    <property type="entry name" value="SAM-dependent_MTases_sf"/>
</dbReference>
<evidence type="ECO:0000256" key="2">
    <source>
        <dbReference type="ARBA" id="ARBA00022679"/>
    </source>
</evidence>
<keyword evidence="4" id="KW-1185">Reference proteome</keyword>
<dbReference type="PANTHER" id="PTHR43619">
    <property type="entry name" value="S-ADENOSYL-L-METHIONINE-DEPENDENT METHYLTRANSFERASE YKTD-RELATED"/>
    <property type="match status" value="1"/>
</dbReference>
<evidence type="ECO:0000256" key="1">
    <source>
        <dbReference type="ARBA" id="ARBA00022603"/>
    </source>
</evidence>
<dbReference type="GO" id="GO:0008168">
    <property type="term" value="F:methyltransferase activity"/>
    <property type="evidence" value="ECO:0007669"/>
    <property type="project" value="UniProtKB-KW"/>
</dbReference>
<dbReference type="EMBL" id="CP058561">
    <property type="protein sequence ID" value="QUH31027.1"/>
    <property type="molecule type" value="Genomic_DNA"/>
</dbReference>
<evidence type="ECO:0000313" key="3">
    <source>
        <dbReference type="EMBL" id="QUH31027.1"/>
    </source>
</evidence>
<dbReference type="AlphaFoldDB" id="A0A8J8SDP2"/>
<dbReference type="PANTHER" id="PTHR43619:SF2">
    <property type="entry name" value="S-ADENOSYL-L-METHIONINE-DEPENDENT METHYLTRANSFERASES SUPERFAMILY PROTEIN"/>
    <property type="match status" value="1"/>
</dbReference>
<dbReference type="Gene3D" id="3.40.50.150">
    <property type="entry name" value="Vaccinia Virus protein VP39"/>
    <property type="match status" value="1"/>
</dbReference>
<dbReference type="InterPro" id="IPR007213">
    <property type="entry name" value="Ppm1/Ppm2/Tcmp"/>
</dbReference>
<accession>A0A8J8SDP2</accession>
<evidence type="ECO:0000313" key="4">
    <source>
        <dbReference type="Proteomes" id="UP000677305"/>
    </source>
</evidence>
<organism evidence="3 4">
    <name type="scientific">Vallitalea guaymasensis</name>
    <dbReference type="NCBI Taxonomy" id="1185412"/>
    <lineage>
        <taxon>Bacteria</taxon>
        <taxon>Bacillati</taxon>
        <taxon>Bacillota</taxon>
        <taxon>Clostridia</taxon>
        <taxon>Lachnospirales</taxon>
        <taxon>Vallitaleaceae</taxon>
        <taxon>Vallitalea</taxon>
    </lineage>
</organism>
<dbReference type="Pfam" id="PF04072">
    <property type="entry name" value="LCM"/>
    <property type="match status" value="1"/>
</dbReference>
<proteinExistence type="predicted"/>